<feature type="compositionally biased region" description="Basic residues" evidence="1">
    <location>
        <begin position="88"/>
        <end position="103"/>
    </location>
</feature>
<feature type="compositionally biased region" description="Low complexity" evidence="1">
    <location>
        <begin position="136"/>
        <end position="149"/>
    </location>
</feature>
<name>A0A6P0HKL0_9ACTN</name>
<proteinExistence type="predicted"/>
<dbReference type="PANTHER" id="PTHR43194:SF2">
    <property type="entry name" value="PEROXISOMAL MEMBRANE PROTEIN LPX1"/>
    <property type="match status" value="1"/>
</dbReference>
<dbReference type="PRINTS" id="PR00111">
    <property type="entry name" value="ABHYDROLASE"/>
</dbReference>
<organism evidence="3 4">
    <name type="scientific">Nocardioides zeae</name>
    <dbReference type="NCBI Taxonomy" id="1457234"/>
    <lineage>
        <taxon>Bacteria</taxon>
        <taxon>Bacillati</taxon>
        <taxon>Actinomycetota</taxon>
        <taxon>Actinomycetes</taxon>
        <taxon>Propionibacteriales</taxon>
        <taxon>Nocardioidaceae</taxon>
        <taxon>Nocardioides</taxon>
    </lineage>
</organism>
<dbReference type="InterPro" id="IPR029058">
    <property type="entry name" value="AB_hydrolase_fold"/>
</dbReference>
<evidence type="ECO:0000259" key="2">
    <source>
        <dbReference type="Pfam" id="PF12697"/>
    </source>
</evidence>
<gene>
    <name evidence="3" type="ORF">G3T38_12585</name>
</gene>
<dbReference type="GO" id="GO:0016787">
    <property type="term" value="F:hydrolase activity"/>
    <property type="evidence" value="ECO:0007669"/>
    <property type="project" value="UniProtKB-KW"/>
</dbReference>
<evidence type="ECO:0000313" key="4">
    <source>
        <dbReference type="Proteomes" id="UP000468687"/>
    </source>
</evidence>
<feature type="region of interest" description="Disordered" evidence="1">
    <location>
        <begin position="1"/>
        <end position="149"/>
    </location>
</feature>
<keyword evidence="4" id="KW-1185">Reference proteome</keyword>
<dbReference type="PRINTS" id="PR00412">
    <property type="entry name" value="EPOXHYDRLASE"/>
</dbReference>
<dbReference type="SUPFAM" id="SSF53474">
    <property type="entry name" value="alpha/beta-Hydrolases"/>
    <property type="match status" value="1"/>
</dbReference>
<reference evidence="3 4" key="1">
    <citation type="journal article" date="2014" name="Int. J. Syst. Evol. Microbiol.">
        <title>Nocardioides zeae sp. nov., isolated from the stem of Zea mays.</title>
        <authorList>
            <person name="Glaeser S.P."/>
            <person name="McInroy J.A."/>
            <person name="Busse H.J."/>
            <person name="Kampfer P."/>
        </authorList>
    </citation>
    <scope>NUCLEOTIDE SEQUENCE [LARGE SCALE GENOMIC DNA]</scope>
    <source>
        <strain evidence="3 4">JCM 30728</strain>
    </source>
</reference>
<dbReference type="AlphaFoldDB" id="A0A6P0HKL0"/>
<comment type="caution">
    <text evidence="3">The sequence shown here is derived from an EMBL/GenBank/DDBJ whole genome shotgun (WGS) entry which is preliminary data.</text>
</comment>
<sequence length="397" mass="41766">MMVLAARHLDPCRAAPLVGRPTREPPRTRRLPPHPPHRAGRPARDGWRLRAGGPRASRLRGDRRDRGLHAERLPRPQRHRLPAQPRGGHAHRPGPARRARRRRGDADRAGGHAGPPRAERRGRAGGRARRRHGRPGRLIAPASPASPASPVSLVCLHALGGSARSFDALASEVGPAAQVVALDLPGFGDSTGPGGDCAATVRHVADRLAALSRAPGPLVLLGHSMGGKIATLLAAGAVVAPPADLAAVVLVAASPVVPEPMGEDRRRQMLAWTRDGALDRAAAEEFVAMNTQDPLPADLHETAVADLRRTDPIAWRRWLLAGSREDWSARVPRLDVPALVVSGAGDGDLGTAAQRDLNGGVAHDTELVEVDGAAHLVPQERPAALAAAVAGLVDRLG</sequence>
<accession>A0A6P0HKL0</accession>
<dbReference type="InterPro" id="IPR000073">
    <property type="entry name" value="AB_hydrolase_1"/>
</dbReference>
<protein>
    <submittedName>
        <fullName evidence="3">Alpha/beta fold hydrolase</fullName>
    </submittedName>
</protein>
<feature type="compositionally biased region" description="Basic and acidic residues" evidence="1">
    <location>
        <begin position="59"/>
        <end position="74"/>
    </location>
</feature>
<dbReference type="Gene3D" id="3.40.50.1820">
    <property type="entry name" value="alpha/beta hydrolase"/>
    <property type="match status" value="1"/>
</dbReference>
<dbReference type="EMBL" id="JAAGXA010000008">
    <property type="protein sequence ID" value="NEN79116.1"/>
    <property type="molecule type" value="Genomic_DNA"/>
</dbReference>
<dbReference type="InterPro" id="IPR000639">
    <property type="entry name" value="Epox_hydrolase-like"/>
</dbReference>
<keyword evidence="3" id="KW-0378">Hydrolase</keyword>
<feature type="compositionally biased region" description="Basic residues" evidence="1">
    <location>
        <begin position="28"/>
        <end position="41"/>
    </location>
</feature>
<dbReference type="PANTHER" id="PTHR43194">
    <property type="entry name" value="HYDROLASE ALPHA/BETA FOLD FAMILY"/>
    <property type="match status" value="1"/>
</dbReference>
<evidence type="ECO:0000256" key="1">
    <source>
        <dbReference type="SAM" id="MobiDB-lite"/>
    </source>
</evidence>
<dbReference type="Pfam" id="PF12697">
    <property type="entry name" value="Abhydrolase_6"/>
    <property type="match status" value="1"/>
</dbReference>
<dbReference type="InterPro" id="IPR050228">
    <property type="entry name" value="Carboxylesterase_BioH"/>
</dbReference>
<feature type="compositionally biased region" description="Basic residues" evidence="1">
    <location>
        <begin position="123"/>
        <end position="135"/>
    </location>
</feature>
<dbReference type="Proteomes" id="UP000468687">
    <property type="component" value="Unassembled WGS sequence"/>
</dbReference>
<evidence type="ECO:0000313" key="3">
    <source>
        <dbReference type="EMBL" id="NEN79116.1"/>
    </source>
</evidence>
<feature type="domain" description="AB hydrolase-1" evidence="2">
    <location>
        <begin position="153"/>
        <end position="388"/>
    </location>
</feature>